<sequence length="49" mass="5720">MGDQEIARGEGNFHNYQFLHKLHPKDGKINKIQPTKIKYGQKDSQESKH</sequence>
<gene>
    <name evidence="2" type="ORF">NG743_24615</name>
</gene>
<organism evidence="2 3">
    <name type="scientific">Dolichospermum heterosporum TAC447</name>
    <dbReference type="NCBI Taxonomy" id="747523"/>
    <lineage>
        <taxon>Bacteria</taxon>
        <taxon>Bacillati</taxon>
        <taxon>Cyanobacteriota</taxon>
        <taxon>Cyanophyceae</taxon>
        <taxon>Nostocales</taxon>
        <taxon>Aphanizomenonaceae</taxon>
        <taxon>Dolichospermum</taxon>
        <taxon>Dolichospermum heterosporum</taxon>
    </lineage>
</organism>
<feature type="compositionally biased region" description="Basic and acidic residues" evidence="1">
    <location>
        <begin position="40"/>
        <end position="49"/>
    </location>
</feature>
<accession>A0ABY5LX72</accession>
<proteinExistence type="predicted"/>
<dbReference type="RefSeq" id="WP_160170600.1">
    <property type="nucleotide sequence ID" value="NZ_CP099464.1"/>
</dbReference>
<name>A0ABY5LX72_9CYAN</name>
<dbReference type="Proteomes" id="UP001057561">
    <property type="component" value="Chromosome"/>
</dbReference>
<feature type="region of interest" description="Disordered" evidence="1">
    <location>
        <begin position="24"/>
        <end position="49"/>
    </location>
</feature>
<reference evidence="2" key="1">
    <citation type="submission" date="2022-06" db="EMBL/GenBank/DDBJ databases">
        <title>Nostosin G and Spiroidesin B from the Cyanobacterium Dolichospermum sp. NIES-1697.</title>
        <authorList>
            <person name="Phan C.-S."/>
            <person name="Mehjabin J.J."/>
            <person name="Anas A.R.J."/>
            <person name="Hayasaka M."/>
            <person name="Onoki R."/>
            <person name="Wang J."/>
            <person name="Umezawa T."/>
            <person name="Washio K."/>
            <person name="Morikawa M."/>
            <person name="Okino T."/>
        </authorList>
    </citation>
    <scope>NUCLEOTIDE SEQUENCE</scope>
    <source>
        <strain evidence="2">NIES-1697</strain>
    </source>
</reference>
<evidence type="ECO:0000313" key="2">
    <source>
        <dbReference type="EMBL" id="UUO15148.1"/>
    </source>
</evidence>
<evidence type="ECO:0000313" key="3">
    <source>
        <dbReference type="Proteomes" id="UP001057561"/>
    </source>
</evidence>
<evidence type="ECO:0000256" key="1">
    <source>
        <dbReference type="SAM" id="MobiDB-lite"/>
    </source>
</evidence>
<keyword evidence="3" id="KW-1185">Reference proteome</keyword>
<protein>
    <submittedName>
        <fullName evidence="2">Uncharacterized protein</fullName>
    </submittedName>
</protein>
<dbReference type="EMBL" id="CP099464">
    <property type="protein sequence ID" value="UUO15148.1"/>
    <property type="molecule type" value="Genomic_DNA"/>
</dbReference>